<dbReference type="GO" id="GO:0005737">
    <property type="term" value="C:cytoplasm"/>
    <property type="evidence" value="ECO:0007669"/>
    <property type="project" value="TreeGrafter"/>
</dbReference>
<dbReference type="InterPro" id="IPR022812">
    <property type="entry name" value="Dynamin"/>
</dbReference>
<dbReference type="Gene3D" id="3.40.50.300">
    <property type="entry name" value="P-loop containing nucleotide triphosphate hydrolases"/>
    <property type="match status" value="1"/>
</dbReference>
<accession>A0AA38TRD7</accession>
<proteinExistence type="predicted"/>
<dbReference type="GO" id="GO:0005525">
    <property type="term" value="F:GTP binding"/>
    <property type="evidence" value="ECO:0007669"/>
    <property type="project" value="InterPro"/>
</dbReference>
<dbReference type="PANTHER" id="PTHR11566">
    <property type="entry name" value="DYNAMIN"/>
    <property type="match status" value="1"/>
</dbReference>
<comment type="caution">
    <text evidence="3">The sequence shown here is derived from an EMBL/GenBank/DDBJ whole genome shotgun (WGS) entry which is preliminary data.</text>
</comment>
<organism evidence="3 4">
    <name type="scientific">Centaurea solstitialis</name>
    <name type="common">yellow star-thistle</name>
    <dbReference type="NCBI Taxonomy" id="347529"/>
    <lineage>
        <taxon>Eukaryota</taxon>
        <taxon>Viridiplantae</taxon>
        <taxon>Streptophyta</taxon>
        <taxon>Embryophyta</taxon>
        <taxon>Tracheophyta</taxon>
        <taxon>Spermatophyta</taxon>
        <taxon>Magnoliopsida</taxon>
        <taxon>eudicotyledons</taxon>
        <taxon>Gunneridae</taxon>
        <taxon>Pentapetalae</taxon>
        <taxon>asterids</taxon>
        <taxon>campanulids</taxon>
        <taxon>Asterales</taxon>
        <taxon>Asteraceae</taxon>
        <taxon>Carduoideae</taxon>
        <taxon>Cardueae</taxon>
        <taxon>Centaureinae</taxon>
        <taxon>Centaurea</taxon>
    </lineage>
</organism>
<feature type="domain" description="Dynamin stalk" evidence="1">
    <location>
        <begin position="272"/>
        <end position="342"/>
    </location>
</feature>
<dbReference type="InterPro" id="IPR000375">
    <property type="entry name" value="Dynamin_stalk"/>
</dbReference>
<sequence>MDIHEKVNQRLEATIFEVVRLPKKLATVPDAMVAFLQVVGPLNGTVQKIFISGEYGNYENGKPMHCNARMVEMLDVFSRELHSSIKISKSSLVEGMRVVEEAADIRLPDFFPHSAFMSYPQLLPFMKKATHVMGKIKNKLVERVFEIIEMDKNWMVDWIVLLLRFIVMQMVNTEIRKDIVNKVLVNDGGLENIMFEPLSVATKRKIHGKNIELLKKAKQVIEQAMIGGGMAKKTPNPDGETRTSFTFEAGRVSLFWGGFGFGDFFEDEDVARLAFVCVRNRIGEETHTEDRTQEYILFDTHQMLSKVDKSMMGIPVLATRLVDIQSMIISKCLPDILEKLSTIASFMKKATHHAMGKIKNKLVERVVEMIKMEKVTDYTCDLNLCAFLEKLMGIRD</sequence>
<gene>
    <name evidence="3" type="ORF">OSB04_001631</name>
</gene>
<dbReference type="GO" id="GO:0003924">
    <property type="term" value="F:GTPase activity"/>
    <property type="evidence" value="ECO:0007669"/>
    <property type="project" value="InterPro"/>
</dbReference>
<reference evidence="3" key="1">
    <citation type="submission" date="2023-03" db="EMBL/GenBank/DDBJ databases">
        <title>Chromosome-scale reference genome and RAD-based genetic map of yellow starthistle (Centaurea solstitialis) reveal putative structural variation and QTLs associated with invader traits.</title>
        <authorList>
            <person name="Reatini B."/>
            <person name="Cang F.A."/>
            <person name="Jiang Q."/>
            <person name="Mckibben M.T.W."/>
            <person name="Barker M.S."/>
            <person name="Rieseberg L.H."/>
            <person name="Dlugosch K.M."/>
        </authorList>
    </citation>
    <scope>NUCLEOTIDE SEQUENCE</scope>
    <source>
        <strain evidence="3">CAN-66</strain>
        <tissue evidence="3">Leaf</tissue>
    </source>
</reference>
<feature type="domain" description="Dynamin GTPase effector" evidence="2">
    <location>
        <begin position="152"/>
        <end position="223"/>
    </location>
</feature>
<keyword evidence="4" id="KW-1185">Reference proteome</keyword>
<evidence type="ECO:0000313" key="3">
    <source>
        <dbReference type="EMBL" id="KAJ9565665.1"/>
    </source>
</evidence>
<dbReference type="InterPro" id="IPR027417">
    <property type="entry name" value="P-loop_NTPase"/>
</dbReference>
<dbReference type="Proteomes" id="UP001172457">
    <property type="component" value="Chromosome 1"/>
</dbReference>
<dbReference type="EMBL" id="JARYMX010000001">
    <property type="protein sequence ID" value="KAJ9565665.1"/>
    <property type="molecule type" value="Genomic_DNA"/>
</dbReference>
<dbReference type="Pfam" id="PF01031">
    <property type="entry name" value="Dynamin_M"/>
    <property type="match status" value="1"/>
</dbReference>
<dbReference type="AlphaFoldDB" id="A0AA38TRD7"/>
<dbReference type="InterPro" id="IPR003130">
    <property type="entry name" value="GED"/>
</dbReference>
<evidence type="ECO:0000259" key="1">
    <source>
        <dbReference type="Pfam" id="PF01031"/>
    </source>
</evidence>
<dbReference type="PANTHER" id="PTHR11566:SF186">
    <property type="entry name" value="DYNAMIN CENTRAL DOMAIN, GTPASE EFFECTOR DOMAIN-CONTAINING PROTEIN-RELATED"/>
    <property type="match status" value="1"/>
</dbReference>
<protein>
    <submittedName>
        <fullName evidence="3">Uncharacterized protein</fullName>
    </submittedName>
</protein>
<evidence type="ECO:0000259" key="2">
    <source>
        <dbReference type="Pfam" id="PF02212"/>
    </source>
</evidence>
<dbReference type="GO" id="GO:0005874">
    <property type="term" value="C:microtubule"/>
    <property type="evidence" value="ECO:0007669"/>
    <property type="project" value="TreeGrafter"/>
</dbReference>
<dbReference type="GO" id="GO:0016020">
    <property type="term" value="C:membrane"/>
    <property type="evidence" value="ECO:0007669"/>
    <property type="project" value="TreeGrafter"/>
</dbReference>
<name>A0AA38TRD7_9ASTR</name>
<dbReference type="GO" id="GO:0008017">
    <property type="term" value="F:microtubule binding"/>
    <property type="evidence" value="ECO:0007669"/>
    <property type="project" value="TreeGrafter"/>
</dbReference>
<dbReference type="Pfam" id="PF02212">
    <property type="entry name" value="GED"/>
    <property type="match status" value="1"/>
</dbReference>
<evidence type="ECO:0000313" key="4">
    <source>
        <dbReference type="Proteomes" id="UP001172457"/>
    </source>
</evidence>